<gene>
    <name evidence="1" type="ORF">FGO68_gene2994</name>
</gene>
<proteinExistence type="predicted"/>
<evidence type="ECO:0000313" key="1">
    <source>
        <dbReference type="EMBL" id="TNV72104.1"/>
    </source>
</evidence>
<sequence length="208" mass="23624">MKLHLSSKVPRCIICCKSMVPAKLGDLFIRQAASWVANSEFTSGPRRSQKSWRVSVRWRCEQYCPSYSVKVLQLFESGYTAFKHLSNSLLMWFPSSLSLQLAFNYANPSLTQSDPSYISGSTIFSSFAIQAYINARFCEQRLSSLVQQGALQLKWAIKVVKSDLHWSVAKSWVERRPMVNWGSVFNLGSQRLAVFEIIEVIKSAPQRG</sequence>
<accession>A0A8J8NCD0</accession>
<reference evidence="1" key="1">
    <citation type="submission" date="2019-06" db="EMBL/GenBank/DDBJ databases">
        <authorList>
            <person name="Zheng W."/>
        </authorList>
    </citation>
    <scope>NUCLEOTIDE SEQUENCE</scope>
    <source>
        <strain evidence="1">QDHG01</strain>
    </source>
</reference>
<organism evidence="1 2">
    <name type="scientific">Halteria grandinella</name>
    <dbReference type="NCBI Taxonomy" id="5974"/>
    <lineage>
        <taxon>Eukaryota</taxon>
        <taxon>Sar</taxon>
        <taxon>Alveolata</taxon>
        <taxon>Ciliophora</taxon>
        <taxon>Intramacronucleata</taxon>
        <taxon>Spirotrichea</taxon>
        <taxon>Stichotrichia</taxon>
        <taxon>Sporadotrichida</taxon>
        <taxon>Halteriidae</taxon>
        <taxon>Halteria</taxon>
    </lineage>
</organism>
<dbReference type="Proteomes" id="UP000785679">
    <property type="component" value="Unassembled WGS sequence"/>
</dbReference>
<dbReference type="AlphaFoldDB" id="A0A8J8NCD0"/>
<dbReference type="EMBL" id="RRYP01024247">
    <property type="protein sequence ID" value="TNV72104.1"/>
    <property type="molecule type" value="Genomic_DNA"/>
</dbReference>
<protein>
    <submittedName>
        <fullName evidence="1">Uncharacterized protein</fullName>
    </submittedName>
</protein>
<keyword evidence="2" id="KW-1185">Reference proteome</keyword>
<comment type="caution">
    <text evidence="1">The sequence shown here is derived from an EMBL/GenBank/DDBJ whole genome shotgun (WGS) entry which is preliminary data.</text>
</comment>
<name>A0A8J8NCD0_HALGN</name>
<evidence type="ECO:0000313" key="2">
    <source>
        <dbReference type="Proteomes" id="UP000785679"/>
    </source>
</evidence>